<evidence type="ECO:0000256" key="4">
    <source>
        <dbReference type="ARBA" id="ARBA00023163"/>
    </source>
</evidence>
<dbReference type="PROSITE" id="PS01081">
    <property type="entry name" value="HTH_TETR_1"/>
    <property type="match status" value="1"/>
</dbReference>
<protein>
    <recommendedName>
        <fullName evidence="6">HTH tetR-type domain-containing protein</fullName>
    </recommendedName>
</protein>
<keyword evidence="3 5" id="KW-0238">DNA-binding</keyword>
<dbReference type="SUPFAM" id="SSF48498">
    <property type="entry name" value="Tetracyclin repressor-like, C-terminal domain"/>
    <property type="match status" value="1"/>
</dbReference>
<keyword evidence="2" id="KW-0805">Transcription regulation</keyword>
<name>A0ABM7MPW7_9BURK</name>
<keyword evidence="8" id="KW-1185">Reference proteome</keyword>
<dbReference type="SUPFAM" id="SSF46689">
    <property type="entry name" value="Homeodomain-like"/>
    <property type="match status" value="1"/>
</dbReference>
<proteinExistence type="predicted"/>
<dbReference type="PROSITE" id="PS50977">
    <property type="entry name" value="HTH_TETR_2"/>
    <property type="match status" value="1"/>
</dbReference>
<dbReference type="Gene3D" id="1.10.357.10">
    <property type="entry name" value="Tetracycline Repressor, domain 2"/>
    <property type="match status" value="1"/>
</dbReference>
<gene>
    <name evidence="7" type="ORF">MIZ03_3268</name>
</gene>
<dbReference type="InterPro" id="IPR050109">
    <property type="entry name" value="HTH-type_TetR-like_transc_reg"/>
</dbReference>
<evidence type="ECO:0000256" key="1">
    <source>
        <dbReference type="ARBA" id="ARBA00022491"/>
    </source>
</evidence>
<evidence type="ECO:0000313" key="8">
    <source>
        <dbReference type="Proteomes" id="UP000824366"/>
    </source>
</evidence>
<accession>A0ABM7MPW7</accession>
<evidence type="ECO:0000256" key="3">
    <source>
        <dbReference type="ARBA" id="ARBA00023125"/>
    </source>
</evidence>
<keyword evidence="1" id="KW-0678">Repressor</keyword>
<dbReference type="InterPro" id="IPR001647">
    <property type="entry name" value="HTH_TetR"/>
</dbReference>
<dbReference type="InterPro" id="IPR009057">
    <property type="entry name" value="Homeodomain-like_sf"/>
</dbReference>
<sequence length="253" mass="27508">MFMRTTKTQQAQNHRLLIRTAVDLMTQHGFDDTTMKQIARTAGLGDATIYKYFPTKEKLVLAYFEQAIGDALTRMGKTKGLASFGLQERMQLLMDCVLDELLADREFVALAYQLVGRLPLSLLSDALPGKAALRTAYAEMLEAAEASGELAPCGFKGSLAGLLADSVYAVISHWLRDSSDQFANTTQLVDMGLGVLVLALRSGLIDKLLELGGFVLRSQLTRLLQDGNGLTGLMQLARQGLHNATTAKPKAQA</sequence>
<dbReference type="Pfam" id="PF00440">
    <property type="entry name" value="TetR_N"/>
    <property type="match status" value="1"/>
</dbReference>
<dbReference type="PRINTS" id="PR00455">
    <property type="entry name" value="HTHTETR"/>
</dbReference>
<evidence type="ECO:0000313" key="7">
    <source>
        <dbReference type="EMBL" id="BCO28368.1"/>
    </source>
</evidence>
<evidence type="ECO:0000259" key="6">
    <source>
        <dbReference type="PROSITE" id="PS50977"/>
    </source>
</evidence>
<dbReference type="Proteomes" id="UP000824366">
    <property type="component" value="Chromosome"/>
</dbReference>
<keyword evidence="4" id="KW-0804">Transcription</keyword>
<dbReference type="EMBL" id="AP024238">
    <property type="protein sequence ID" value="BCO28368.1"/>
    <property type="molecule type" value="Genomic_DNA"/>
</dbReference>
<evidence type="ECO:0000256" key="5">
    <source>
        <dbReference type="PROSITE-ProRule" id="PRU00335"/>
    </source>
</evidence>
<dbReference type="PANTHER" id="PTHR30055:SF234">
    <property type="entry name" value="HTH-TYPE TRANSCRIPTIONAL REGULATOR BETI"/>
    <property type="match status" value="1"/>
</dbReference>
<reference evidence="7 8" key="1">
    <citation type="journal article" date="2021" name="Microbiol. Spectr.">
        <title>A Single Bacterium Capable of Oxidation and Reduction of Iron at Circumneutral pH.</title>
        <authorList>
            <person name="Kato S."/>
            <person name="Ohkuma M."/>
        </authorList>
    </citation>
    <scope>NUCLEOTIDE SEQUENCE [LARGE SCALE GENOMIC DNA]</scope>
    <source>
        <strain evidence="7 8">MIZ03</strain>
    </source>
</reference>
<feature type="domain" description="HTH tetR-type" evidence="6">
    <location>
        <begin position="11"/>
        <end position="71"/>
    </location>
</feature>
<dbReference type="InterPro" id="IPR041673">
    <property type="entry name" value="TetR_C_23"/>
</dbReference>
<dbReference type="InterPro" id="IPR023772">
    <property type="entry name" value="DNA-bd_HTH_TetR-type_CS"/>
</dbReference>
<dbReference type="PANTHER" id="PTHR30055">
    <property type="entry name" value="HTH-TYPE TRANSCRIPTIONAL REGULATOR RUTR"/>
    <property type="match status" value="1"/>
</dbReference>
<evidence type="ECO:0000256" key="2">
    <source>
        <dbReference type="ARBA" id="ARBA00023015"/>
    </source>
</evidence>
<feature type="DNA-binding region" description="H-T-H motif" evidence="5">
    <location>
        <begin position="34"/>
        <end position="53"/>
    </location>
</feature>
<dbReference type="InterPro" id="IPR036271">
    <property type="entry name" value="Tet_transcr_reg_TetR-rel_C_sf"/>
</dbReference>
<organism evidence="7 8">
    <name type="scientific">Rhodoferax lithotrophicus</name>
    <dbReference type="NCBI Taxonomy" id="2798804"/>
    <lineage>
        <taxon>Bacteria</taxon>
        <taxon>Pseudomonadati</taxon>
        <taxon>Pseudomonadota</taxon>
        <taxon>Betaproteobacteria</taxon>
        <taxon>Burkholderiales</taxon>
        <taxon>Comamonadaceae</taxon>
        <taxon>Rhodoferax</taxon>
    </lineage>
</organism>
<dbReference type="Pfam" id="PF17931">
    <property type="entry name" value="TetR_C_23"/>
    <property type="match status" value="1"/>
</dbReference>